<evidence type="ECO:0000256" key="1">
    <source>
        <dbReference type="SAM" id="MobiDB-lite"/>
    </source>
</evidence>
<dbReference type="PROSITE" id="PS50011">
    <property type="entry name" value="PROTEIN_KINASE_DOM"/>
    <property type="match status" value="1"/>
</dbReference>
<dbReference type="AlphaFoldDB" id="A0A8S4Q9J0"/>
<feature type="domain" description="Protein kinase" evidence="2">
    <location>
        <begin position="144"/>
        <end position="444"/>
    </location>
</feature>
<name>A0A8S4Q9J0_OWEFU</name>
<comment type="caution">
    <text evidence="3">The sequence shown here is derived from an EMBL/GenBank/DDBJ whole genome shotgun (WGS) entry which is preliminary data.</text>
</comment>
<dbReference type="Gene3D" id="1.10.510.10">
    <property type="entry name" value="Transferase(Phosphotransferase) domain 1"/>
    <property type="match status" value="1"/>
</dbReference>
<dbReference type="Proteomes" id="UP000749559">
    <property type="component" value="Unassembled WGS sequence"/>
</dbReference>
<dbReference type="Pfam" id="PF00069">
    <property type="entry name" value="Pkinase"/>
    <property type="match status" value="1"/>
</dbReference>
<dbReference type="SUPFAM" id="SSF56112">
    <property type="entry name" value="Protein kinase-like (PK-like)"/>
    <property type="match status" value="1"/>
</dbReference>
<feature type="region of interest" description="Disordered" evidence="1">
    <location>
        <begin position="1"/>
        <end position="35"/>
    </location>
</feature>
<dbReference type="OrthoDB" id="6128227at2759"/>
<organism evidence="3 4">
    <name type="scientific">Owenia fusiformis</name>
    <name type="common">Polychaete worm</name>
    <dbReference type="NCBI Taxonomy" id="6347"/>
    <lineage>
        <taxon>Eukaryota</taxon>
        <taxon>Metazoa</taxon>
        <taxon>Spiralia</taxon>
        <taxon>Lophotrochozoa</taxon>
        <taxon>Annelida</taxon>
        <taxon>Polychaeta</taxon>
        <taxon>Sedentaria</taxon>
        <taxon>Canalipalpata</taxon>
        <taxon>Sabellida</taxon>
        <taxon>Oweniida</taxon>
        <taxon>Oweniidae</taxon>
        <taxon>Owenia</taxon>
    </lineage>
</organism>
<protein>
    <recommendedName>
        <fullName evidence="2">Protein kinase domain-containing protein</fullName>
    </recommendedName>
</protein>
<gene>
    <name evidence="3" type="ORF">OFUS_LOCUS25927</name>
</gene>
<evidence type="ECO:0000313" key="4">
    <source>
        <dbReference type="Proteomes" id="UP000749559"/>
    </source>
</evidence>
<reference evidence="3" key="1">
    <citation type="submission" date="2022-03" db="EMBL/GenBank/DDBJ databases">
        <authorList>
            <person name="Martin C."/>
        </authorList>
    </citation>
    <scope>NUCLEOTIDE SEQUENCE</scope>
</reference>
<feature type="region of interest" description="Disordered" evidence="1">
    <location>
        <begin position="410"/>
        <end position="458"/>
    </location>
</feature>
<dbReference type="EMBL" id="CAIIXF020000012">
    <property type="protein sequence ID" value="CAH1802219.1"/>
    <property type="molecule type" value="Genomic_DNA"/>
</dbReference>
<proteinExistence type="predicted"/>
<evidence type="ECO:0000259" key="2">
    <source>
        <dbReference type="PROSITE" id="PS50011"/>
    </source>
</evidence>
<dbReference type="GO" id="GO:0005524">
    <property type="term" value="F:ATP binding"/>
    <property type="evidence" value="ECO:0007669"/>
    <property type="project" value="InterPro"/>
</dbReference>
<dbReference type="InterPro" id="IPR000719">
    <property type="entry name" value="Prot_kinase_dom"/>
</dbReference>
<keyword evidence="4" id="KW-1185">Reference proteome</keyword>
<feature type="compositionally biased region" description="Basic and acidic residues" evidence="1">
    <location>
        <begin position="22"/>
        <end position="35"/>
    </location>
</feature>
<evidence type="ECO:0000313" key="3">
    <source>
        <dbReference type="EMBL" id="CAH1802219.1"/>
    </source>
</evidence>
<dbReference type="SMART" id="SM00220">
    <property type="entry name" value="S_TKc"/>
    <property type="match status" value="1"/>
</dbReference>
<sequence length="521" mass="57905">MASPVRTEGGAEVTEPTGEDVPDAKPIDNRPPDLKIGSDEQELIEGIQQMSPGTQKKLRLFLQRVEKGSVKLDKDGKPSTFTSKRVTHAVNQAFANRISTPKNESDRTKQLNGLFKLIDNLKKNPLPSGVKISEKAIDDDVQKEEFTKILGEGMLGKVVLKEKGGQTAAEKSVFFASFNKNEVQCMLDLEDSGYTPTLYKVWLDGHDVKMQMEHVDKGTTMQDVIDCENVGYIQDKNLKSFFSIYVIHELTSAINQMQSKGWQHKDMHAGNVLLQNKEGLPVKIIDFGSATSTDPDDPISLQAFRDDMRNAIRIYIALVTGYMFGNIMEMSKENVEEVLNEYTQDFSLDQQNDIKQIVYTIIEGGITLASRLDFEKLIKSKLPNTPTKLKTLEEVRKKLFPDVDVDLHSVDGPPHQTYVQDNKRQGIPAAPPPPPALQQKHPLHSKQLGGGDAEPCEVTDSDDVTDYASQKHLQIATDSSELLSSSGSSIPELPDTLTFCDVAIDTHALEEMLLMQMCTIA</sequence>
<accession>A0A8S4Q9J0</accession>
<dbReference type="GO" id="GO:0004672">
    <property type="term" value="F:protein kinase activity"/>
    <property type="evidence" value="ECO:0007669"/>
    <property type="project" value="InterPro"/>
</dbReference>
<dbReference type="InterPro" id="IPR011009">
    <property type="entry name" value="Kinase-like_dom_sf"/>
</dbReference>